<feature type="transmembrane region" description="Helical" evidence="8">
    <location>
        <begin position="379"/>
        <end position="399"/>
    </location>
</feature>
<dbReference type="RefSeq" id="WP_020888293.1">
    <property type="nucleotide sequence ID" value="NZ_ATHI01000032.1"/>
</dbReference>
<keyword evidence="7 8" id="KW-0472">Membrane</keyword>
<keyword evidence="10" id="KW-1185">Reference proteome</keyword>
<accession>S7T054</accession>
<sequence length="450" mass="48391">MRLTPLASPYVFPVYFFLATIIAGAMLLTQPMSLNGTELSFIDALFTATSATCVTGLVVVDTGTHFSVFGQAVILTMFQLGGLGVMTYTSLVFYLWRRKVTLTDRLAVGQSLLHDASFSLGRFLVHIVLWVLILETLGALALWLFDPRGFHPWSAVFHAVSAFCNAGFALQSDSLVHWQGHAGVNAVVMLLIVVGGIGFSVIVELEEWVRNVIGKRKRQRLSWYARTVLSVSGLLVFGGAAVFLLAEVAGVQGDFSFSEGVLAALFQSVTCRTAGFNTVDIGGLTTITLLVMIMLMFIGGSPGSCAGGVKTTTFRVLWAFAVAKLAGRQQPVVGRFAVDQETLGRAVTLFLFAVAIIGAATLWLLVSEAGGVPHPQARGLFLEILFEAVSAFGTVGLSMGLTPNLSDSGRIVITVLMFVGRLGPIVFLTVLTRLHERSRYSWPEEGMLIG</sequence>
<dbReference type="OrthoDB" id="9810952at2"/>
<evidence type="ECO:0000256" key="6">
    <source>
        <dbReference type="ARBA" id="ARBA00023065"/>
    </source>
</evidence>
<evidence type="ECO:0000256" key="2">
    <source>
        <dbReference type="ARBA" id="ARBA00022448"/>
    </source>
</evidence>
<dbReference type="AlphaFoldDB" id="S7T054"/>
<protein>
    <submittedName>
        <fullName evidence="9">Cation transporter</fullName>
    </submittedName>
</protein>
<evidence type="ECO:0000256" key="1">
    <source>
        <dbReference type="ARBA" id="ARBA00004651"/>
    </source>
</evidence>
<evidence type="ECO:0000256" key="8">
    <source>
        <dbReference type="SAM" id="Phobius"/>
    </source>
</evidence>
<dbReference type="GO" id="GO:0005886">
    <property type="term" value="C:plasma membrane"/>
    <property type="evidence" value="ECO:0007669"/>
    <property type="project" value="UniProtKB-SubCell"/>
</dbReference>
<feature type="transmembrane region" description="Helical" evidence="8">
    <location>
        <begin position="182"/>
        <end position="203"/>
    </location>
</feature>
<dbReference type="PANTHER" id="PTHR32024">
    <property type="entry name" value="TRK SYSTEM POTASSIUM UPTAKE PROTEIN TRKG-RELATED"/>
    <property type="match status" value="1"/>
</dbReference>
<evidence type="ECO:0000256" key="7">
    <source>
        <dbReference type="ARBA" id="ARBA00023136"/>
    </source>
</evidence>
<dbReference type="InterPro" id="IPR003445">
    <property type="entry name" value="Cat_transpt"/>
</dbReference>
<dbReference type="GO" id="GO:0030001">
    <property type="term" value="P:metal ion transport"/>
    <property type="evidence" value="ECO:0007669"/>
    <property type="project" value="UniProtKB-ARBA"/>
</dbReference>
<evidence type="ECO:0000256" key="5">
    <source>
        <dbReference type="ARBA" id="ARBA00022989"/>
    </source>
</evidence>
<dbReference type="STRING" id="1121439.dsat_1597"/>
<feature type="transmembrane region" description="Helical" evidence="8">
    <location>
        <begin position="281"/>
        <end position="300"/>
    </location>
</feature>
<keyword evidence="6" id="KW-0406">Ion transport</keyword>
<keyword evidence="3" id="KW-1003">Cell membrane</keyword>
<dbReference type="Pfam" id="PF02386">
    <property type="entry name" value="TrkH"/>
    <property type="match status" value="1"/>
</dbReference>
<feature type="transmembrane region" description="Helical" evidence="8">
    <location>
        <begin position="346"/>
        <end position="367"/>
    </location>
</feature>
<dbReference type="Proteomes" id="UP000014975">
    <property type="component" value="Unassembled WGS sequence"/>
</dbReference>
<evidence type="ECO:0000256" key="3">
    <source>
        <dbReference type="ARBA" id="ARBA00022475"/>
    </source>
</evidence>
<feature type="transmembrane region" description="Helical" evidence="8">
    <location>
        <begin position="123"/>
        <end position="144"/>
    </location>
</feature>
<reference evidence="9 10" key="1">
    <citation type="journal article" date="2013" name="Genome Announc.">
        <title>Draft genome sequences for three mercury-methylating, sulfate-reducing bacteria.</title>
        <authorList>
            <person name="Brown S.D."/>
            <person name="Hurt R.A.Jr."/>
            <person name="Gilmour C.C."/>
            <person name="Elias D.A."/>
        </authorList>
    </citation>
    <scope>NUCLEOTIDE SEQUENCE [LARGE SCALE GENOMIC DNA]</scope>
    <source>
        <strain evidence="9 10">DSM 16529</strain>
    </source>
</reference>
<feature type="transmembrane region" description="Helical" evidence="8">
    <location>
        <begin position="12"/>
        <end position="29"/>
    </location>
</feature>
<dbReference type="PATRIC" id="fig|1121439.3.peg.2984"/>
<feature type="transmembrane region" description="Helical" evidence="8">
    <location>
        <begin position="223"/>
        <end position="246"/>
    </location>
</feature>
<dbReference type="PANTHER" id="PTHR32024:SF1">
    <property type="entry name" value="KTR SYSTEM POTASSIUM UPTAKE PROTEIN B"/>
    <property type="match status" value="1"/>
</dbReference>
<feature type="transmembrane region" description="Helical" evidence="8">
    <location>
        <begin position="72"/>
        <end position="96"/>
    </location>
</feature>
<organism evidence="9 10">
    <name type="scientific">Alkalidesulfovibrio alkalitolerans DSM 16529</name>
    <dbReference type="NCBI Taxonomy" id="1121439"/>
    <lineage>
        <taxon>Bacteria</taxon>
        <taxon>Pseudomonadati</taxon>
        <taxon>Thermodesulfobacteriota</taxon>
        <taxon>Desulfovibrionia</taxon>
        <taxon>Desulfovibrionales</taxon>
        <taxon>Desulfovibrionaceae</taxon>
        <taxon>Alkalidesulfovibrio</taxon>
    </lineage>
</organism>
<comment type="caution">
    <text evidence="9">The sequence shown here is derived from an EMBL/GenBank/DDBJ whole genome shotgun (WGS) entry which is preliminary data.</text>
</comment>
<feature type="transmembrane region" description="Helical" evidence="8">
    <location>
        <begin position="411"/>
        <end position="431"/>
    </location>
</feature>
<evidence type="ECO:0000256" key="4">
    <source>
        <dbReference type="ARBA" id="ARBA00022692"/>
    </source>
</evidence>
<dbReference type="eggNOG" id="COG0168">
    <property type="taxonomic scope" value="Bacteria"/>
</dbReference>
<dbReference type="GO" id="GO:0008324">
    <property type="term" value="F:monoatomic cation transmembrane transporter activity"/>
    <property type="evidence" value="ECO:0007669"/>
    <property type="project" value="InterPro"/>
</dbReference>
<proteinExistence type="predicted"/>
<keyword evidence="5 8" id="KW-1133">Transmembrane helix</keyword>
<evidence type="ECO:0000313" key="10">
    <source>
        <dbReference type="Proteomes" id="UP000014975"/>
    </source>
</evidence>
<gene>
    <name evidence="9" type="ORF">dsat_1597</name>
</gene>
<keyword evidence="2" id="KW-0813">Transport</keyword>
<name>S7T054_9BACT</name>
<keyword evidence="4 8" id="KW-0812">Transmembrane</keyword>
<comment type="subcellular location">
    <subcellularLocation>
        <location evidence="1">Cell membrane</location>
        <topology evidence="1">Multi-pass membrane protein</topology>
    </subcellularLocation>
</comment>
<evidence type="ECO:0000313" key="9">
    <source>
        <dbReference type="EMBL" id="EPR30457.1"/>
    </source>
</evidence>
<dbReference type="EMBL" id="ATHI01000032">
    <property type="protein sequence ID" value="EPR30457.1"/>
    <property type="molecule type" value="Genomic_DNA"/>
</dbReference>